<gene>
    <name evidence="4" type="ORF">AVEN_10259_1</name>
    <name evidence="2" type="ORF">AVEN_225589_1</name>
    <name evidence="3" type="ORF">AVEN_246218_1</name>
    <name evidence="5" type="ORF">AVEN_94276_1</name>
</gene>
<evidence type="ECO:0000313" key="5">
    <source>
        <dbReference type="EMBL" id="GBM96054.1"/>
    </source>
</evidence>
<feature type="region of interest" description="Disordered" evidence="1">
    <location>
        <begin position="87"/>
        <end position="116"/>
    </location>
</feature>
<name>A0A4Y2K137_ARAVE</name>
<evidence type="ECO:0000256" key="1">
    <source>
        <dbReference type="SAM" id="MobiDB-lite"/>
    </source>
</evidence>
<accession>A0A4Y2K137</accession>
<evidence type="ECO:0000313" key="3">
    <source>
        <dbReference type="EMBL" id="GBM95965.1"/>
    </source>
</evidence>
<dbReference type="EMBL" id="BGPR01270072">
    <property type="protein sequence ID" value="GBM95992.1"/>
    <property type="molecule type" value="Genomic_DNA"/>
</dbReference>
<evidence type="ECO:0000313" key="6">
    <source>
        <dbReference type="Proteomes" id="UP000499080"/>
    </source>
</evidence>
<organism evidence="5 6">
    <name type="scientific">Araneus ventricosus</name>
    <name type="common">Orbweaver spider</name>
    <name type="synonym">Epeira ventricosa</name>
    <dbReference type="NCBI Taxonomy" id="182803"/>
    <lineage>
        <taxon>Eukaryota</taxon>
        <taxon>Metazoa</taxon>
        <taxon>Ecdysozoa</taxon>
        <taxon>Arthropoda</taxon>
        <taxon>Chelicerata</taxon>
        <taxon>Arachnida</taxon>
        <taxon>Araneae</taxon>
        <taxon>Araneomorphae</taxon>
        <taxon>Entelegynae</taxon>
        <taxon>Araneoidea</taxon>
        <taxon>Araneidae</taxon>
        <taxon>Araneus</taxon>
    </lineage>
</organism>
<keyword evidence="6" id="KW-1185">Reference proteome</keyword>
<proteinExistence type="predicted"/>
<sequence>MTAAAIARSTTEDRVLIAYHQATARPIPKEVCTITGRGIHRPSNTIPPGEASARLLIRRPLIRVLAFFIHKTDILLLLTPTLTQPTRKGVRPFTGRLSQTKKDNADKMGMFSDRLA</sequence>
<dbReference type="EMBL" id="BGPR01270096">
    <property type="protein sequence ID" value="GBM96054.1"/>
    <property type="molecule type" value="Genomic_DNA"/>
</dbReference>
<comment type="caution">
    <text evidence="5">The sequence shown here is derived from an EMBL/GenBank/DDBJ whole genome shotgun (WGS) entry which is preliminary data.</text>
</comment>
<evidence type="ECO:0000313" key="4">
    <source>
        <dbReference type="EMBL" id="GBM95992.1"/>
    </source>
</evidence>
<reference evidence="5 6" key="1">
    <citation type="journal article" date="2019" name="Sci. Rep.">
        <title>Orb-weaving spider Araneus ventricosus genome elucidates the spidroin gene catalogue.</title>
        <authorList>
            <person name="Kono N."/>
            <person name="Nakamura H."/>
            <person name="Ohtoshi R."/>
            <person name="Moran D.A.P."/>
            <person name="Shinohara A."/>
            <person name="Yoshida Y."/>
            <person name="Fujiwara M."/>
            <person name="Mori M."/>
            <person name="Tomita M."/>
            <person name="Arakawa K."/>
        </authorList>
    </citation>
    <scope>NUCLEOTIDE SEQUENCE [LARGE SCALE GENOMIC DNA]</scope>
</reference>
<dbReference type="AlphaFoldDB" id="A0A4Y2K137"/>
<protein>
    <submittedName>
        <fullName evidence="5">Uncharacterized protein</fullName>
    </submittedName>
</protein>
<dbReference type="EMBL" id="BGPR01270063">
    <property type="protein sequence ID" value="GBM95965.1"/>
    <property type="molecule type" value="Genomic_DNA"/>
</dbReference>
<evidence type="ECO:0000313" key="2">
    <source>
        <dbReference type="EMBL" id="GBM95951.1"/>
    </source>
</evidence>
<dbReference type="EMBL" id="BGPR01270058">
    <property type="protein sequence ID" value="GBM95951.1"/>
    <property type="molecule type" value="Genomic_DNA"/>
</dbReference>
<dbReference type="Proteomes" id="UP000499080">
    <property type="component" value="Unassembled WGS sequence"/>
</dbReference>